<dbReference type="OrthoDB" id="3535797at2759"/>
<feature type="region of interest" description="Disordered" evidence="1">
    <location>
        <begin position="335"/>
        <end position="373"/>
    </location>
</feature>
<comment type="caution">
    <text evidence="2">The sequence shown here is derived from an EMBL/GenBank/DDBJ whole genome shotgun (WGS) entry which is preliminary data.</text>
</comment>
<gene>
    <name evidence="2" type="ORF">DID88_007146</name>
</gene>
<protein>
    <submittedName>
        <fullName evidence="2">Uncharacterized protein</fullName>
    </submittedName>
</protein>
<name>A0A395J7E6_9HELO</name>
<evidence type="ECO:0000313" key="2">
    <source>
        <dbReference type="EMBL" id="RAL68415.1"/>
    </source>
</evidence>
<proteinExistence type="predicted"/>
<accession>A0A395J7E6</accession>
<dbReference type="Proteomes" id="UP000249056">
    <property type="component" value="Unassembled WGS sequence"/>
</dbReference>
<feature type="region of interest" description="Disordered" evidence="1">
    <location>
        <begin position="543"/>
        <end position="610"/>
    </location>
</feature>
<feature type="compositionally biased region" description="Low complexity" evidence="1">
    <location>
        <begin position="342"/>
        <end position="361"/>
    </location>
</feature>
<evidence type="ECO:0000256" key="1">
    <source>
        <dbReference type="SAM" id="MobiDB-lite"/>
    </source>
</evidence>
<dbReference type="AlphaFoldDB" id="A0A395J7E6"/>
<evidence type="ECO:0000313" key="3">
    <source>
        <dbReference type="Proteomes" id="UP000249056"/>
    </source>
</evidence>
<dbReference type="EMBL" id="QKRW01000001">
    <property type="protein sequence ID" value="RAL68415.1"/>
    <property type="molecule type" value="Genomic_DNA"/>
</dbReference>
<sequence length="805" mass="90395">MDEQNHKNIKPTMDTTNPFHWEMHLLAQEFKEREAHRVTDNDNYMAGQENLREHNCNVKQLEDRKLARIAILSEEQESEIDRINKIYSQKLQDVETEYTNNRDTLENELYKKSGKSYKKLQKLHTETLSQSQEFEGKAKDIFWRMANSLKKNNSICVSNSVHETSTTTAVATAAVETPPVSPASGSTETVNQARRAIQSQYLEANSSELQLLPDYRPSLEVRDTLPYAMTMSQFGFSAPAPPTTHFAYRPSPEVYSTKRQKTNHLASTSTRGISTCSKNGAINTQGDLGIHVPIQPSSMATEATFDPHAKPCFSPMKNPGQDISRRIPASEKYRNANHGMDNSTAAASELSNESSSTKSTNQGPVPAQASGQYNEFGETPDIPHPNIGPASIERRVFINRDSCAKTSRRDLSKTQATAQYNNVDSKIRSVSTPIEKAEYHASNGKSKASPKNDFMPPILLSNEIRPAHSHTSLGDEFVSNDCMSSPSQRYASLQTARPYKGTPGQFLLEDGPSGISMDDAYESMPILEAEAPGGVHLEHKESFEVPEQNRRSINHSRHSNTELAESEIDNSRSRNSEPSRQSATTSTPRNSELARRRVRNPRPTSVAPAHPVVGGLRLSIAEVRLSANCFLIEFMSYDPGNPSKCYPVTWSGISGSPSYRLQVMKNKKNFLHPFDGTENKASQYPKLIIDDSWVLGGFYHIEDDNHRLEIYRPRSKKEYNEEEQGFNPAGIQSARMRIKFINEIELDRFLDWYRAMHPDAEIRPNTLLGTFKRFFRGGSDSDRTLRGEIENRARRIAPLAPMTSA</sequence>
<feature type="region of interest" description="Disordered" evidence="1">
    <location>
        <begin position="438"/>
        <end position="457"/>
    </location>
</feature>
<reference evidence="2 3" key="1">
    <citation type="submission" date="2018-06" db="EMBL/GenBank/DDBJ databases">
        <title>Genome Sequence of the Brown Rot Fungal Pathogen Monilinia fructigena.</title>
        <authorList>
            <person name="Landi L."/>
            <person name="De Miccolis Angelini R.M."/>
            <person name="Pollastro S."/>
            <person name="Abate D."/>
            <person name="Faretra F."/>
            <person name="Romanazzi G."/>
        </authorList>
    </citation>
    <scope>NUCLEOTIDE SEQUENCE [LARGE SCALE GENOMIC DNA]</scope>
    <source>
        <strain evidence="2 3">Mfrg269</strain>
    </source>
</reference>
<feature type="region of interest" description="Disordered" evidence="1">
    <location>
        <begin position="496"/>
        <end position="519"/>
    </location>
</feature>
<feature type="compositionally biased region" description="Polar residues" evidence="1">
    <location>
        <begin position="578"/>
        <end position="590"/>
    </location>
</feature>
<organism evidence="2 3">
    <name type="scientific">Monilinia fructigena</name>
    <dbReference type="NCBI Taxonomy" id="38457"/>
    <lineage>
        <taxon>Eukaryota</taxon>
        <taxon>Fungi</taxon>
        <taxon>Dikarya</taxon>
        <taxon>Ascomycota</taxon>
        <taxon>Pezizomycotina</taxon>
        <taxon>Leotiomycetes</taxon>
        <taxon>Helotiales</taxon>
        <taxon>Sclerotiniaceae</taxon>
        <taxon>Monilinia</taxon>
    </lineage>
</organism>
<keyword evidence="3" id="KW-1185">Reference proteome</keyword>